<dbReference type="AlphaFoldDB" id="A0A250JZS6"/>
<name>A0A250JZS6_9BACT</name>
<dbReference type="Pfam" id="PF13384">
    <property type="entry name" value="HTH_23"/>
    <property type="match status" value="1"/>
</dbReference>
<dbReference type="Proteomes" id="UP000217343">
    <property type="component" value="Chromosome"/>
</dbReference>
<gene>
    <name evidence="1" type="ORF">MYMAC_005002</name>
</gene>
<accession>A0A250JZS6</accession>
<evidence type="ECO:0000313" key="1">
    <source>
        <dbReference type="EMBL" id="ATB49359.1"/>
    </source>
</evidence>
<dbReference type="SUPFAM" id="SSF46689">
    <property type="entry name" value="Homeodomain-like"/>
    <property type="match status" value="1"/>
</dbReference>
<organism evidence="1 2">
    <name type="scientific">Corallococcus macrosporus DSM 14697</name>
    <dbReference type="NCBI Taxonomy" id="1189310"/>
    <lineage>
        <taxon>Bacteria</taxon>
        <taxon>Pseudomonadati</taxon>
        <taxon>Myxococcota</taxon>
        <taxon>Myxococcia</taxon>
        <taxon>Myxococcales</taxon>
        <taxon>Cystobacterineae</taxon>
        <taxon>Myxococcaceae</taxon>
        <taxon>Corallococcus</taxon>
    </lineage>
</organism>
<sequence length="53" mass="6071">MGRPRRDVDLQAVAELRAMGRSWREIAQALHVPRRTLTRAWALEHNPDPVQAA</sequence>
<dbReference type="KEGG" id="mmas:MYMAC_005002"/>
<proteinExistence type="predicted"/>
<keyword evidence="2" id="KW-1185">Reference proteome</keyword>
<reference evidence="1 2" key="1">
    <citation type="submission" date="2017-06" db="EMBL/GenBank/DDBJ databases">
        <title>Sequencing and comparative analysis of myxobacterial genomes.</title>
        <authorList>
            <person name="Rupp O."/>
            <person name="Goesmann A."/>
            <person name="Sogaard-Andersen L."/>
        </authorList>
    </citation>
    <scope>NUCLEOTIDE SEQUENCE [LARGE SCALE GENOMIC DNA]</scope>
    <source>
        <strain evidence="1 2">DSM 14697</strain>
    </source>
</reference>
<evidence type="ECO:0008006" key="3">
    <source>
        <dbReference type="Google" id="ProtNLM"/>
    </source>
</evidence>
<dbReference type="EMBL" id="CP022203">
    <property type="protein sequence ID" value="ATB49359.1"/>
    <property type="molecule type" value="Genomic_DNA"/>
</dbReference>
<evidence type="ECO:0000313" key="2">
    <source>
        <dbReference type="Proteomes" id="UP000217343"/>
    </source>
</evidence>
<protein>
    <recommendedName>
        <fullName evidence="3">Helix-turn-helix domain-containing protein</fullName>
    </recommendedName>
</protein>
<dbReference type="InterPro" id="IPR009057">
    <property type="entry name" value="Homeodomain-like_sf"/>
</dbReference>